<reference evidence="3" key="1">
    <citation type="submission" date="2016-04" db="UniProtKB">
        <authorList>
            <consortium name="WormBaseParasite"/>
        </authorList>
    </citation>
    <scope>IDENTIFICATION</scope>
</reference>
<dbReference type="Proteomes" id="UP000050640">
    <property type="component" value="Unplaced"/>
</dbReference>
<dbReference type="Gene3D" id="2.60.40.2440">
    <property type="entry name" value="Carbohydrate binding type-21 domain"/>
    <property type="match status" value="1"/>
</dbReference>
<name>A0A0R3RV57_9BILA</name>
<evidence type="ECO:0000259" key="1">
    <source>
        <dbReference type="PROSITE" id="PS51159"/>
    </source>
</evidence>
<keyword evidence="2" id="KW-1185">Reference proteome</keyword>
<accession>A0A0R3RV57</accession>
<dbReference type="WBParaSite" id="EEL_0000596101-mRNA-1">
    <property type="protein sequence ID" value="EEL_0000596101-mRNA-1"/>
    <property type="gene ID" value="EEL_0000596101"/>
</dbReference>
<proteinExistence type="predicted"/>
<dbReference type="PANTHER" id="PTHR12307:SF36">
    <property type="entry name" value="GLYCOGEN-BINDING SUBUNIT 76A"/>
    <property type="match status" value="1"/>
</dbReference>
<dbReference type="STRING" id="1147741.A0A0R3RV57"/>
<dbReference type="PANTHER" id="PTHR12307">
    <property type="entry name" value="PROTEIN PHOSPHATASE 1 REGULATORY SUBUNIT"/>
    <property type="match status" value="1"/>
</dbReference>
<sequence>MRSELLRSSLRAPSKPNLRMRKTVHFADSFGLDLVHQNYYEADDLSIEFQKIGTTFSSLSTKIMKRPRNVMLSFKNFHERTDGDINDLTRTQFVCLQHVKFVDMNIIGTINVLNMAYEKQVYVRYTTDNWRTNIETAGRYKNSNLKNSTIDEFTFIISLPTDFPIGATCEFCIRYVVSGTAYWDNSQGENYVVQAVENIPVEMESKMKLVPKSLKLSKDNARSQMINKEDRSYDNLYYTDHFSSLPYPLQPAGRNNDEKRKYAN</sequence>
<protein>
    <submittedName>
        <fullName evidence="3">CBM21 domain-containing protein</fullName>
    </submittedName>
</protein>
<organism evidence="2 3">
    <name type="scientific">Elaeophora elaphi</name>
    <dbReference type="NCBI Taxonomy" id="1147741"/>
    <lineage>
        <taxon>Eukaryota</taxon>
        <taxon>Metazoa</taxon>
        <taxon>Ecdysozoa</taxon>
        <taxon>Nematoda</taxon>
        <taxon>Chromadorea</taxon>
        <taxon>Rhabditida</taxon>
        <taxon>Spirurina</taxon>
        <taxon>Spiruromorpha</taxon>
        <taxon>Filarioidea</taxon>
        <taxon>Onchocercidae</taxon>
        <taxon>Elaeophora</taxon>
    </lineage>
</organism>
<dbReference type="GO" id="GO:0000164">
    <property type="term" value="C:protein phosphatase type 1 complex"/>
    <property type="evidence" value="ECO:0007669"/>
    <property type="project" value="TreeGrafter"/>
</dbReference>
<dbReference type="InterPro" id="IPR005036">
    <property type="entry name" value="CBM21_dom"/>
</dbReference>
<dbReference type="InterPro" id="IPR038175">
    <property type="entry name" value="CBM21_dom_sf"/>
</dbReference>
<dbReference type="GO" id="GO:0005979">
    <property type="term" value="P:regulation of glycogen biosynthetic process"/>
    <property type="evidence" value="ECO:0007669"/>
    <property type="project" value="TreeGrafter"/>
</dbReference>
<dbReference type="PROSITE" id="PS51159">
    <property type="entry name" value="CBM21"/>
    <property type="match status" value="1"/>
</dbReference>
<dbReference type="Pfam" id="PF03370">
    <property type="entry name" value="CBM_21"/>
    <property type="match status" value="1"/>
</dbReference>
<dbReference type="InterPro" id="IPR050782">
    <property type="entry name" value="PP1_regulatory_subunit_3"/>
</dbReference>
<dbReference type="GO" id="GO:2001069">
    <property type="term" value="F:glycogen binding"/>
    <property type="evidence" value="ECO:0007669"/>
    <property type="project" value="TreeGrafter"/>
</dbReference>
<evidence type="ECO:0000313" key="3">
    <source>
        <dbReference type="WBParaSite" id="EEL_0000596101-mRNA-1"/>
    </source>
</evidence>
<dbReference type="GO" id="GO:0008157">
    <property type="term" value="F:protein phosphatase 1 binding"/>
    <property type="evidence" value="ECO:0007669"/>
    <property type="project" value="TreeGrafter"/>
</dbReference>
<evidence type="ECO:0000313" key="2">
    <source>
        <dbReference type="Proteomes" id="UP000050640"/>
    </source>
</evidence>
<feature type="domain" description="CBM21" evidence="1">
    <location>
        <begin position="86"/>
        <end position="194"/>
    </location>
</feature>
<dbReference type="AlphaFoldDB" id="A0A0R3RV57"/>